<sequence length="753" mass="82963">METASNIIACLLLNLALFLPCLTAAVSYSPSFQTSMSRGTINHEYTRYADVERHCHSVLASAAYLRADANRAGVGVHHLSFTDGDWSQDAGQAPLLPFHGTYADAGPELLEAVHLASFMLTDMDTVPRRGPRTAFNISGILSFTITRNWPGISKLHVLLQGVYTETHSSGGDEDSGGERVLCMVGDAVLPVRGSNGTDPWDWAKKHHGGYSNFEPPVVTDGNILLVLRYPRMHTLTTRAVHGEMTSTNSKSDGAYFDTVRFVSHLAGGYDSGYQFQPEDAVQDAVAGCSNDPVFHDDGDAMGHLMNSKASLCDTISQSIFNNQLMEVIPNWGCKGTDAFCSRAGPFDTTSRAMQDMAFTRSAIAVQGLQCKPTASIDGTATARAAAVFRYVPPWEHQPTAARRTGLSGMTLSAEGVWNASMGKICMVGCLGVGKEACHHRVTLSIRTTFSVTRRGYIVGKMTAMDGSHAPLFFQQRVNPSRFGRYGPSASYIYTKVEQAREHLRQSEPTGFRDGFVGKSLFIYPNIAGDDDSDMVSLSNLADNLNFRFCVVKKPPFVPEWMEETMFELKILSIGTLVGSYSPQFQGGFSKWIELLRRVRVRTMKQQVLNVSAELTASRNFFSSVPVMSLEGVYNPQDGRMYLIGCRNVDAPWRVLSKRTDLEDGTDCSIEVTVEYPSTATRWLMIRQTAKVSIASTREEDDLLHFTRSELRTLPIVYRDQLIDELVMPIVQGLLCITLLSVAKVILVPVAFFQ</sequence>
<feature type="domain" description="DUF2921" evidence="3">
    <location>
        <begin position="535"/>
        <end position="706"/>
    </location>
</feature>
<dbReference type="Proteomes" id="UP000636709">
    <property type="component" value="Unassembled WGS sequence"/>
</dbReference>
<feature type="domain" description="DUF2921" evidence="3">
    <location>
        <begin position="51"/>
        <end position="259"/>
    </location>
</feature>
<evidence type="ECO:0000259" key="3">
    <source>
        <dbReference type="Pfam" id="PF25333"/>
    </source>
</evidence>
<keyword evidence="1" id="KW-0472">Membrane</keyword>
<dbReference type="Pfam" id="PF25333">
    <property type="entry name" value="DUF2921_N"/>
    <property type="match status" value="3"/>
</dbReference>
<reference evidence="4" key="1">
    <citation type="submission" date="2020-07" db="EMBL/GenBank/DDBJ databases">
        <title>Genome sequence and genetic diversity analysis of an under-domesticated orphan crop, white fonio (Digitaria exilis).</title>
        <authorList>
            <person name="Bennetzen J.L."/>
            <person name="Chen S."/>
            <person name="Ma X."/>
            <person name="Wang X."/>
            <person name="Yssel A.E.J."/>
            <person name="Chaluvadi S.R."/>
            <person name="Johnson M."/>
            <person name="Gangashetty P."/>
            <person name="Hamidou F."/>
            <person name="Sanogo M.D."/>
            <person name="Zwaenepoel A."/>
            <person name="Wallace J."/>
            <person name="Van De Peer Y."/>
            <person name="Van Deynze A."/>
        </authorList>
    </citation>
    <scope>NUCLEOTIDE SEQUENCE</scope>
    <source>
        <tissue evidence="4">Leaves</tissue>
    </source>
</reference>
<evidence type="ECO:0000256" key="1">
    <source>
        <dbReference type="SAM" id="Phobius"/>
    </source>
</evidence>
<protein>
    <recommendedName>
        <fullName evidence="3">DUF2921 domain-containing protein</fullName>
    </recommendedName>
</protein>
<feature type="signal peptide" evidence="2">
    <location>
        <begin position="1"/>
        <end position="24"/>
    </location>
</feature>
<dbReference type="EMBL" id="JACEFO010002254">
    <property type="protein sequence ID" value="KAF8670575.1"/>
    <property type="molecule type" value="Genomic_DNA"/>
</dbReference>
<keyword evidence="1" id="KW-0812">Transmembrane</keyword>
<dbReference type="InterPro" id="IPR057425">
    <property type="entry name" value="DUF2921_N"/>
</dbReference>
<accession>A0A835B2H8</accession>
<feature type="transmembrane region" description="Helical" evidence="1">
    <location>
        <begin position="729"/>
        <end position="752"/>
    </location>
</feature>
<keyword evidence="5" id="KW-1185">Reference proteome</keyword>
<evidence type="ECO:0000313" key="4">
    <source>
        <dbReference type="EMBL" id="KAF8670575.1"/>
    </source>
</evidence>
<proteinExistence type="predicted"/>
<gene>
    <name evidence="4" type="ORF">HU200_050601</name>
</gene>
<feature type="domain" description="DUF2921" evidence="3">
    <location>
        <begin position="288"/>
        <end position="474"/>
    </location>
</feature>
<keyword evidence="2" id="KW-0732">Signal</keyword>
<dbReference type="PANTHER" id="PTHR33389">
    <property type="entry name" value="FAMILY PROTEIN, PUTATIVE (DUF2921)-RELATED"/>
    <property type="match status" value="1"/>
</dbReference>
<dbReference type="AlphaFoldDB" id="A0A835B2H8"/>
<evidence type="ECO:0000256" key="2">
    <source>
        <dbReference type="SAM" id="SignalP"/>
    </source>
</evidence>
<evidence type="ECO:0000313" key="5">
    <source>
        <dbReference type="Proteomes" id="UP000636709"/>
    </source>
</evidence>
<feature type="chain" id="PRO_5032469014" description="DUF2921 domain-containing protein" evidence="2">
    <location>
        <begin position="25"/>
        <end position="753"/>
    </location>
</feature>
<name>A0A835B2H8_9POAL</name>
<comment type="caution">
    <text evidence="4">The sequence shown here is derived from an EMBL/GenBank/DDBJ whole genome shotgun (WGS) entry which is preliminary data.</text>
</comment>
<keyword evidence="1" id="KW-1133">Transmembrane helix</keyword>
<organism evidence="4 5">
    <name type="scientific">Digitaria exilis</name>
    <dbReference type="NCBI Taxonomy" id="1010633"/>
    <lineage>
        <taxon>Eukaryota</taxon>
        <taxon>Viridiplantae</taxon>
        <taxon>Streptophyta</taxon>
        <taxon>Embryophyta</taxon>
        <taxon>Tracheophyta</taxon>
        <taxon>Spermatophyta</taxon>
        <taxon>Magnoliopsida</taxon>
        <taxon>Liliopsida</taxon>
        <taxon>Poales</taxon>
        <taxon>Poaceae</taxon>
        <taxon>PACMAD clade</taxon>
        <taxon>Panicoideae</taxon>
        <taxon>Panicodae</taxon>
        <taxon>Paniceae</taxon>
        <taxon>Anthephorinae</taxon>
        <taxon>Digitaria</taxon>
    </lineage>
</organism>
<dbReference type="PANTHER" id="PTHR33389:SF16">
    <property type="entry name" value="BACTERIAL IG-LIKE DOMAIN-CONTAINING PROTEIN"/>
    <property type="match status" value="1"/>
</dbReference>
<dbReference type="OrthoDB" id="596226at2759"/>